<dbReference type="PANTHER" id="PTHR37419:SF1">
    <property type="entry name" value="SERINE_THREONINE-PROTEIN KINASE TOXIN HIPA"/>
    <property type="match status" value="1"/>
</dbReference>
<dbReference type="PANTHER" id="PTHR37419">
    <property type="entry name" value="SERINE/THREONINE-PROTEIN KINASE TOXIN HIPA"/>
    <property type="match status" value="1"/>
</dbReference>
<keyword evidence="2" id="KW-0808">Transferase</keyword>
<feature type="domain" description="HipA N-terminal subdomain 1" evidence="5">
    <location>
        <begin position="6"/>
        <end position="98"/>
    </location>
</feature>
<dbReference type="GO" id="GO:0004674">
    <property type="term" value="F:protein serine/threonine kinase activity"/>
    <property type="evidence" value="ECO:0007669"/>
    <property type="project" value="TreeGrafter"/>
</dbReference>
<evidence type="ECO:0000256" key="2">
    <source>
        <dbReference type="ARBA" id="ARBA00022679"/>
    </source>
</evidence>
<dbReference type="InterPro" id="IPR012893">
    <property type="entry name" value="HipA-like_C"/>
</dbReference>
<dbReference type="Pfam" id="PF13657">
    <property type="entry name" value="Couple_hipA"/>
    <property type="match status" value="1"/>
</dbReference>
<dbReference type="Pfam" id="PF07804">
    <property type="entry name" value="HipA_C"/>
    <property type="match status" value="1"/>
</dbReference>
<dbReference type="AlphaFoldDB" id="A0AAW4L1V9"/>
<reference evidence="6 7" key="1">
    <citation type="submission" date="2021-05" db="EMBL/GenBank/DDBJ databases">
        <title>The draft genome of Geobacter pelophilus DSM 12255.</title>
        <authorList>
            <person name="Xu Z."/>
            <person name="Masuda Y."/>
            <person name="Itoh H."/>
            <person name="Senoo K."/>
        </authorList>
    </citation>
    <scope>NUCLEOTIDE SEQUENCE [LARGE SCALE GENOMIC DNA]</scope>
    <source>
        <strain evidence="6 7">DSM 12255</strain>
    </source>
</reference>
<organism evidence="6 7">
    <name type="scientific">Geoanaerobacter pelophilus</name>
    <dbReference type="NCBI Taxonomy" id="60036"/>
    <lineage>
        <taxon>Bacteria</taxon>
        <taxon>Pseudomonadati</taxon>
        <taxon>Thermodesulfobacteriota</taxon>
        <taxon>Desulfuromonadia</taxon>
        <taxon>Geobacterales</taxon>
        <taxon>Geobacteraceae</taxon>
        <taxon>Geoanaerobacter</taxon>
    </lineage>
</organism>
<evidence type="ECO:0000313" key="7">
    <source>
        <dbReference type="Proteomes" id="UP000811899"/>
    </source>
</evidence>
<comment type="similarity">
    <text evidence="1">Belongs to the HipA Ser/Thr kinase family.</text>
</comment>
<dbReference type="InterPro" id="IPR052028">
    <property type="entry name" value="HipA_Ser/Thr_kinase"/>
</dbReference>
<accession>A0AAW4L1V9</accession>
<gene>
    <name evidence="6" type="ORF">KI809_11410</name>
</gene>
<feature type="domain" description="HipA-like C-terminal" evidence="4">
    <location>
        <begin position="143"/>
        <end position="361"/>
    </location>
</feature>
<evidence type="ECO:0000256" key="3">
    <source>
        <dbReference type="ARBA" id="ARBA00022777"/>
    </source>
</evidence>
<proteinExistence type="inferred from homology"/>
<dbReference type="NCBIfam" id="TIGR03071">
    <property type="entry name" value="couple_hipA"/>
    <property type="match status" value="1"/>
</dbReference>
<dbReference type="Gene3D" id="1.10.1070.20">
    <property type="match status" value="1"/>
</dbReference>
<protein>
    <submittedName>
        <fullName evidence="6">HipA domain-containing protein</fullName>
    </submittedName>
</protein>
<dbReference type="EMBL" id="JAHCVJ010000004">
    <property type="protein sequence ID" value="MBT0664908.1"/>
    <property type="molecule type" value="Genomic_DNA"/>
</dbReference>
<evidence type="ECO:0000259" key="5">
    <source>
        <dbReference type="Pfam" id="PF13657"/>
    </source>
</evidence>
<keyword evidence="3" id="KW-0418">Kinase</keyword>
<comment type="caution">
    <text evidence="6">The sequence shown here is derived from an EMBL/GenBank/DDBJ whole genome shotgun (WGS) entry which is preliminary data.</text>
</comment>
<dbReference type="RefSeq" id="WP_214171682.1">
    <property type="nucleotide sequence ID" value="NZ_JAHCVJ010000004.1"/>
</dbReference>
<keyword evidence="7" id="KW-1185">Reference proteome</keyword>
<sequence length="401" mass="44802">MTPQSLAVWNNGSKVGILGQNDNYFFNYLPDTPVEHLVSLTMPYRLQSWVSDRELHPIFQMNLPEGALREAIRNAFAKVVVVDDIALLRITGGNQIGRNRFSLPDSEIPMINEKPESLDEILTYPDAVELFNELMARHAEHSGISGVQPKVIVEATERTTVAASSYIVKSWGNEYPQLAANEYFCMTAAKLAGLSVPDFSLSENGGLFVMKRFDTTVDGENLGFEDFCSLQALGTDKKYDSTYERVARTIKDFVSPEHLSSAREQFFATLVLSAMVRNGDAHLKNFGVLYRHPQGPVSLAPVYDIVTTTAYLQKDVPALHLAGTKKWWSRKILERFALQALSLPAKLSAQIIDRVAEAVIEASKRIPPYIRENPDFEEIGSRMLPIWQDGVDAFAASERRG</sequence>
<evidence type="ECO:0000259" key="4">
    <source>
        <dbReference type="Pfam" id="PF07804"/>
    </source>
</evidence>
<name>A0AAW4L1V9_9BACT</name>
<evidence type="ECO:0000313" key="6">
    <source>
        <dbReference type="EMBL" id="MBT0664908.1"/>
    </source>
</evidence>
<evidence type="ECO:0000256" key="1">
    <source>
        <dbReference type="ARBA" id="ARBA00010164"/>
    </source>
</evidence>
<dbReference type="InterPro" id="IPR017508">
    <property type="entry name" value="HipA_N1"/>
</dbReference>
<dbReference type="Proteomes" id="UP000811899">
    <property type="component" value="Unassembled WGS sequence"/>
</dbReference>
<dbReference type="GO" id="GO:0005829">
    <property type="term" value="C:cytosol"/>
    <property type="evidence" value="ECO:0007669"/>
    <property type="project" value="TreeGrafter"/>
</dbReference>